<keyword evidence="1" id="KW-0472">Membrane</keyword>
<feature type="transmembrane region" description="Helical" evidence="1">
    <location>
        <begin position="789"/>
        <end position="810"/>
    </location>
</feature>
<evidence type="ECO:0000313" key="3">
    <source>
        <dbReference type="Proteomes" id="UP000030762"/>
    </source>
</evidence>
<feature type="transmembrane region" description="Helical" evidence="1">
    <location>
        <begin position="277"/>
        <end position="299"/>
    </location>
</feature>
<feature type="transmembrane region" description="Helical" evidence="1">
    <location>
        <begin position="536"/>
        <end position="559"/>
    </location>
</feature>
<feature type="transmembrane region" description="Helical" evidence="1">
    <location>
        <begin position="354"/>
        <end position="378"/>
    </location>
</feature>
<feature type="transmembrane region" description="Helical" evidence="1">
    <location>
        <begin position="495"/>
        <end position="516"/>
    </location>
</feature>
<feature type="transmembrane region" description="Helical" evidence="1">
    <location>
        <begin position="98"/>
        <end position="123"/>
    </location>
</feature>
<dbReference type="VEuPathDB" id="FungiDB:SDRG_03534"/>
<gene>
    <name evidence="2" type="ORF">SDRG_03534</name>
</gene>
<sequence length="1334" mass="147105">MRAARPLATKPHDGPPHRRHLWDARSDCWQLRVCALVLSVCTFGIFLFMELMPEPDVTLLALGTLMVAWIGPLTLLAGTQSPATKGHFTWWQPFEGGFSFVCMQAFGWSMIALFLALCLVILANFTTITRFEGQFLLLGIVAFIAQALLNLSIDQFVVPDESTPTSLVQRSFLPGWSKALVAILVSLSGTIFFAVYDSGLFASGGVLLPMGVAQFALSAVLLHVCVGVLEMPGYRLWQPFEGGSVFLLLQFFGWSFFTCMAVATACLVCLQSHSYGLALCSGLLGLVSQVLLLSSLYCFKVSEHPRTAWSYMQIPEEGFLSGIFAIFACLLTTLVCHSSLFPCLYVLVDGNTRLLGMVCLLLLAGASPVAHCGGYRSVRGYKLWQPFVGDSKFVFLQSMGWLWYGIFLGVSLLLLLNDDAFLTHVLPLACVTGSIAALAISLSMPFFEVESASSHALSTTSMLWTGEYVLSLLLSFATIVLHLAIELLHLNGRTAFVCLALGLVASSVAVVTTHGLGTRLHAGYAFWQPFCGGDAYVLRQALGWTFFSIFVLFDCVSLGAMWNEMHVRPGVLLALSLYGLVPHIVLGSSLTLFAPTTPAPTPSMQPLRVSMLASAALDLGSITLFCCAEGFKDAAWSFVSEVLFVIATIVAVIGLACTHCICGPQLDPSYRVFQPLRGGLRFVVYQGVGWTLAVMAWVAACTVIYWHSSFLKVHGIVAAIGMMFFVAQTVLLGSLRCFEPPMTPPTTPPTRRVLPHVRIESCLGPILGLVSCAAFALVDLVLLRCGATLPAFPLTICAAIALFASIPLTYRFANRGRMLYQVLGYTLWSFTLLLAILFTINVWHQDAHLWLGVSTGAIGFAAHFVLLFSLSPPERLPPLLLPLAGTGAALLMWAVDNRLSLDTLLSVVLSPMHVLYLACCVLVLAVTMCLLTWMRRSMAPRQHYVVRRSAPHVTARWPPDVVLTLCEFLSFRDLAHLASTSRAHRDDVFTADVWHTLFVRRCGAPPSSIRDDTWHRVTHVPSTRLFSDTLCVRVERCLLQWFCDWDLPHTRVVPPTLPLPQTESVWKRVLAVIDGGGAFYHCQLCKAFEVVTPHQARFEHAYACEEHQTSSWVPSLCGCTHPITRARKVAHRRCLENSLFDQDICEVHATAVLGWRPPTTVLELSRTTRIDATFVLSCLKVLLVLAAVLQYAGFGWKAPALYLWLMHTTFLSSLLHSSRFDLVIQRIWDDLFAFPLYLRLYYTLFASSFLLVLWCSPLWSSASYVLHGLFVLNVCLYALLSSLTLFAFWKTHAGVRTVLSPRPHMASLPLRARCTLCRLHLCVTPAQVVVVPSE</sequence>
<feature type="transmembrane region" description="Helical" evidence="1">
    <location>
        <begin position="249"/>
        <end position="270"/>
    </location>
</feature>
<feature type="transmembrane region" description="Helical" evidence="1">
    <location>
        <begin position="876"/>
        <end position="895"/>
    </location>
</feature>
<feature type="transmembrane region" description="Helical" evidence="1">
    <location>
        <begin position="398"/>
        <end position="416"/>
    </location>
</feature>
<dbReference type="InParanoid" id="T0QMK5"/>
<dbReference type="GeneID" id="19944261"/>
<feature type="transmembrane region" description="Helical" evidence="1">
    <location>
        <begin position="29"/>
        <end position="48"/>
    </location>
</feature>
<feature type="transmembrane region" description="Helical" evidence="1">
    <location>
        <begin position="57"/>
        <end position="78"/>
    </location>
</feature>
<feature type="transmembrane region" description="Helical" evidence="1">
    <location>
        <begin position="642"/>
        <end position="662"/>
    </location>
</feature>
<organism evidence="2 3">
    <name type="scientific">Saprolegnia diclina (strain VS20)</name>
    <dbReference type="NCBI Taxonomy" id="1156394"/>
    <lineage>
        <taxon>Eukaryota</taxon>
        <taxon>Sar</taxon>
        <taxon>Stramenopiles</taxon>
        <taxon>Oomycota</taxon>
        <taxon>Saprolegniomycetes</taxon>
        <taxon>Saprolegniales</taxon>
        <taxon>Saprolegniaceae</taxon>
        <taxon>Saprolegnia</taxon>
    </lineage>
</organism>
<feature type="transmembrane region" description="Helical" evidence="1">
    <location>
        <begin position="915"/>
        <end position="934"/>
    </location>
</feature>
<feature type="transmembrane region" description="Helical" evidence="1">
    <location>
        <begin position="683"/>
        <end position="707"/>
    </location>
</feature>
<accession>T0QMK5</accession>
<dbReference type="OrthoDB" id="65322at2759"/>
<feature type="transmembrane region" description="Helical" evidence="1">
    <location>
        <begin position="173"/>
        <end position="195"/>
    </location>
</feature>
<proteinExistence type="predicted"/>
<keyword evidence="1" id="KW-0812">Transmembrane</keyword>
<feature type="transmembrane region" description="Helical" evidence="1">
    <location>
        <begin position="1198"/>
        <end position="1215"/>
    </location>
</feature>
<feature type="transmembrane region" description="Helical" evidence="1">
    <location>
        <begin position="822"/>
        <end position="843"/>
    </location>
</feature>
<keyword evidence="1" id="KW-1133">Transmembrane helix</keyword>
<feature type="transmembrane region" description="Helical" evidence="1">
    <location>
        <begin position="1236"/>
        <end position="1259"/>
    </location>
</feature>
<dbReference type="RefSeq" id="XP_008607390.1">
    <property type="nucleotide sequence ID" value="XM_008609168.1"/>
</dbReference>
<feature type="transmembrane region" description="Helical" evidence="1">
    <location>
        <begin position="713"/>
        <end position="738"/>
    </location>
</feature>
<dbReference type="EMBL" id="JH767139">
    <property type="protein sequence ID" value="EQC39329.1"/>
    <property type="molecule type" value="Genomic_DNA"/>
</dbReference>
<dbReference type="Proteomes" id="UP000030762">
    <property type="component" value="Unassembled WGS sequence"/>
</dbReference>
<feature type="transmembrane region" description="Helical" evidence="1">
    <location>
        <begin position="1172"/>
        <end position="1192"/>
    </location>
</feature>
<keyword evidence="3" id="KW-1185">Reference proteome</keyword>
<feature type="transmembrane region" description="Helical" evidence="1">
    <location>
        <begin position="428"/>
        <end position="448"/>
    </location>
</feature>
<feature type="transmembrane region" description="Helical" evidence="1">
    <location>
        <begin position="759"/>
        <end position="783"/>
    </location>
</feature>
<dbReference type="eggNOG" id="ENOG502S2H6">
    <property type="taxonomic scope" value="Eukaryota"/>
</dbReference>
<feature type="transmembrane region" description="Helical" evidence="1">
    <location>
        <begin position="1265"/>
        <end position="1289"/>
    </location>
</feature>
<evidence type="ECO:0000256" key="1">
    <source>
        <dbReference type="SAM" id="Phobius"/>
    </source>
</evidence>
<feature type="transmembrane region" description="Helical" evidence="1">
    <location>
        <begin position="468"/>
        <end position="488"/>
    </location>
</feature>
<evidence type="ECO:0008006" key="4">
    <source>
        <dbReference type="Google" id="ProtNLM"/>
    </source>
</evidence>
<protein>
    <recommendedName>
        <fullName evidence="4">F-box domain-containing protein</fullName>
    </recommendedName>
</protein>
<evidence type="ECO:0000313" key="2">
    <source>
        <dbReference type="EMBL" id="EQC39329.1"/>
    </source>
</evidence>
<feature type="transmembrane region" description="Helical" evidence="1">
    <location>
        <begin position="135"/>
        <end position="153"/>
    </location>
</feature>
<feature type="transmembrane region" description="Helical" evidence="1">
    <location>
        <begin position="319"/>
        <end position="347"/>
    </location>
</feature>
<reference evidence="2 3" key="1">
    <citation type="submission" date="2012-04" db="EMBL/GenBank/DDBJ databases">
        <title>The Genome Sequence of Saprolegnia declina VS20.</title>
        <authorList>
            <consortium name="The Broad Institute Genome Sequencing Platform"/>
            <person name="Russ C."/>
            <person name="Nusbaum C."/>
            <person name="Tyler B."/>
            <person name="van West P."/>
            <person name="Dieguez-Uribeondo J."/>
            <person name="de Bruijn I."/>
            <person name="Tripathy S."/>
            <person name="Jiang R."/>
            <person name="Young S.K."/>
            <person name="Zeng Q."/>
            <person name="Gargeya S."/>
            <person name="Fitzgerald M."/>
            <person name="Haas B."/>
            <person name="Abouelleil A."/>
            <person name="Alvarado L."/>
            <person name="Arachchi H.M."/>
            <person name="Berlin A."/>
            <person name="Chapman S.B."/>
            <person name="Goldberg J."/>
            <person name="Griggs A."/>
            <person name="Gujja S."/>
            <person name="Hansen M."/>
            <person name="Howarth C."/>
            <person name="Imamovic A."/>
            <person name="Larimer J."/>
            <person name="McCowen C."/>
            <person name="Montmayeur A."/>
            <person name="Murphy C."/>
            <person name="Neiman D."/>
            <person name="Pearson M."/>
            <person name="Priest M."/>
            <person name="Roberts A."/>
            <person name="Saif S."/>
            <person name="Shea T."/>
            <person name="Sisk P."/>
            <person name="Sykes S."/>
            <person name="Wortman J."/>
            <person name="Nusbaum C."/>
            <person name="Birren B."/>
        </authorList>
    </citation>
    <scope>NUCLEOTIDE SEQUENCE [LARGE SCALE GENOMIC DNA]</scope>
    <source>
        <strain evidence="2 3">VS20</strain>
    </source>
</reference>
<dbReference type="OMA" id="FWKTHAG"/>
<feature type="transmembrane region" description="Helical" evidence="1">
    <location>
        <begin position="571"/>
        <end position="594"/>
    </location>
</feature>
<name>T0QMK5_SAPDV</name>
<feature type="transmembrane region" description="Helical" evidence="1">
    <location>
        <begin position="849"/>
        <end position="869"/>
    </location>
</feature>
<feature type="transmembrane region" description="Helical" evidence="1">
    <location>
        <begin position="207"/>
        <end position="229"/>
    </location>
</feature>